<gene>
    <name evidence="1" type="ORF">NCTC7908_00321</name>
</gene>
<dbReference type="EMBL" id="LS483400">
    <property type="protein sequence ID" value="SQG50087.1"/>
    <property type="molecule type" value="Genomic_DNA"/>
</dbReference>
<dbReference type="AlphaFoldDB" id="A0ABD7MQU5"/>
<sequence>MISRPINKPKAISESDWQRVGHYVLSTLQPMPDLPGSTQHASAVLAFLWVSEQGYDVIDEYVYDSEIVDDHLRSFTFPACRGRRFSNTGIGYVRFFVCLGPSLDKSSGYQSDTP</sequence>
<dbReference type="Proteomes" id="UP000248741">
    <property type="component" value="Chromosome 1"/>
</dbReference>
<evidence type="ECO:0008006" key="3">
    <source>
        <dbReference type="Google" id="ProtNLM"/>
    </source>
</evidence>
<proteinExistence type="predicted"/>
<protein>
    <recommendedName>
        <fullName evidence="3">Transposase</fullName>
    </recommendedName>
</protein>
<organism evidence="1 2">
    <name type="scientific">Corynebacterium ulcerans</name>
    <dbReference type="NCBI Taxonomy" id="65058"/>
    <lineage>
        <taxon>Bacteria</taxon>
        <taxon>Bacillati</taxon>
        <taxon>Actinomycetota</taxon>
        <taxon>Actinomycetes</taxon>
        <taxon>Mycobacteriales</taxon>
        <taxon>Corynebacteriaceae</taxon>
        <taxon>Corynebacterium</taxon>
    </lineage>
</organism>
<evidence type="ECO:0000313" key="1">
    <source>
        <dbReference type="EMBL" id="SQG50087.1"/>
    </source>
</evidence>
<name>A0ABD7MQU5_CORUL</name>
<reference evidence="1 2" key="1">
    <citation type="submission" date="2018-06" db="EMBL/GenBank/DDBJ databases">
        <authorList>
            <consortium name="Pathogen Informatics"/>
            <person name="Doyle S."/>
        </authorList>
    </citation>
    <scope>NUCLEOTIDE SEQUENCE [LARGE SCALE GENOMIC DNA]</scope>
    <source>
        <strain evidence="1 2">NCTC7908</strain>
    </source>
</reference>
<accession>A0ABD7MQU5</accession>
<evidence type="ECO:0000313" key="2">
    <source>
        <dbReference type="Proteomes" id="UP000248741"/>
    </source>
</evidence>